<keyword evidence="3" id="KW-1185">Reference proteome</keyword>
<evidence type="ECO:0000256" key="1">
    <source>
        <dbReference type="SAM" id="MobiDB-lite"/>
    </source>
</evidence>
<name>A0ABP7UN79_9BACT</name>
<organism evidence="2 3">
    <name type="scientific">Hymenobacter glaciei</name>
    <dbReference type="NCBI Taxonomy" id="877209"/>
    <lineage>
        <taxon>Bacteria</taxon>
        <taxon>Pseudomonadati</taxon>
        <taxon>Bacteroidota</taxon>
        <taxon>Cytophagia</taxon>
        <taxon>Cytophagales</taxon>
        <taxon>Hymenobacteraceae</taxon>
        <taxon>Hymenobacter</taxon>
    </lineage>
</organism>
<dbReference type="Proteomes" id="UP001501469">
    <property type="component" value="Unassembled WGS sequence"/>
</dbReference>
<evidence type="ECO:0000313" key="2">
    <source>
        <dbReference type="EMBL" id="GAA4046386.1"/>
    </source>
</evidence>
<protein>
    <submittedName>
        <fullName evidence="2">Uncharacterized protein</fullName>
    </submittedName>
</protein>
<evidence type="ECO:0000313" key="3">
    <source>
        <dbReference type="Proteomes" id="UP001501469"/>
    </source>
</evidence>
<feature type="region of interest" description="Disordered" evidence="1">
    <location>
        <begin position="95"/>
        <end position="114"/>
    </location>
</feature>
<sequence length="114" mass="12143">MAGPAVLAQRAPVLWPLSEIGLTVTSSITSVRSEPGVRYQYQLLHLDNHRIWLALAWHGQTKLEPACQFINPNLTGELDALLMQTLNELAAAGWGAGGNSVGKPTLGGSIKNGD</sequence>
<accession>A0ABP7UN79</accession>
<gene>
    <name evidence="2" type="ORF">GCM10022409_35590</name>
</gene>
<proteinExistence type="predicted"/>
<reference evidence="3" key="1">
    <citation type="journal article" date="2019" name="Int. J. Syst. Evol. Microbiol.">
        <title>The Global Catalogue of Microorganisms (GCM) 10K type strain sequencing project: providing services to taxonomists for standard genome sequencing and annotation.</title>
        <authorList>
            <consortium name="The Broad Institute Genomics Platform"/>
            <consortium name="The Broad Institute Genome Sequencing Center for Infectious Disease"/>
            <person name="Wu L."/>
            <person name="Ma J."/>
        </authorList>
    </citation>
    <scope>NUCLEOTIDE SEQUENCE [LARGE SCALE GENOMIC DNA]</scope>
    <source>
        <strain evidence="3">JCM 17225</strain>
    </source>
</reference>
<comment type="caution">
    <text evidence="2">The sequence shown here is derived from an EMBL/GenBank/DDBJ whole genome shotgun (WGS) entry which is preliminary data.</text>
</comment>
<dbReference type="EMBL" id="BAABDK010000028">
    <property type="protein sequence ID" value="GAA4046386.1"/>
    <property type="molecule type" value="Genomic_DNA"/>
</dbReference>